<comment type="caution">
    <text evidence="1">The sequence shown here is derived from an EMBL/GenBank/DDBJ whole genome shotgun (WGS) entry which is preliminary data.</text>
</comment>
<dbReference type="AlphaFoldDB" id="A0A1S9P878"/>
<proteinExistence type="predicted"/>
<gene>
    <name evidence="1" type="ORF">BC343_16720</name>
</gene>
<dbReference type="EMBL" id="MBTF01000037">
    <property type="protein sequence ID" value="OOQ57163.1"/>
    <property type="molecule type" value="Genomic_DNA"/>
</dbReference>
<evidence type="ECO:0000313" key="2">
    <source>
        <dbReference type="Proteomes" id="UP000189739"/>
    </source>
</evidence>
<evidence type="ECO:0000313" key="1">
    <source>
        <dbReference type="EMBL" id="OOQ57163.1"/>
    </source>
</evidence>
<dbReference type="STRING" id="1792845.BC343_16720"/>
<organism evidence="1 2">
    <name type="scientific">Mucilaginibacter pedocola</name>
    <dbReference type="NCBI Taxonomy" id="1792845"/>
    <lineage>
        <taxon>Bacteria</taxon>
        <taxon>Pseudomonadati</taxon>
        <taxon>Bacteroidota</taxon>
        <taxon>Sphingobacteriia</taxon>
        <taxon>Sphingobacteriales</taxon>
        <taxon>Sphingobacteriaceae</taxon>
        <taxon>Mucilaginibacter</taxon>
    </lineage>
</organism>
<accession>A0A1S9P878</accession>
<reference evidence="1 2" key="1">
    <citation type="submission" date="2016-07" db="EMBL/GenBank/DDBJ databases">
        <title>Genomic analysis of zinc-resistant bacterium Mucilaginibacter pedocola TBZ30.</title>
        <authorList>
            <person name="Huang J."/>
            <person name="Tang J."/>
        </authorList>
    </citation>
    <scope>NUCLEOTIDE SEQUENCE [LARGE SCALE GENOMIC DNA]</scope>
    <source>
        <strain evidence="1 2">TBZ30</strain>
    </source>
</reference>
<protein>
    <submittedName>
        <fullName evidence="1">Uncharacterized protein</fullName>
    </submittedName>
</protein>
<name>A0A1S9P878_9SPHI</name>
<dbReference type="Proteomes" id="UP000189739">
    <property type="component" value="Unassembled WGS sequence"/>
</dbReference>
<keyword evidence="2" id="KW-1185">Reference proteome</keyword>
<sequence>MQNSQLTLQKTAQCGVAPGIAKLMALPTAPRLPPKASPNQRAAYNGYWLAVTAQYQNVLSLQQWKGDNQWLPEYKP</sequence>
<dbReference type="RefSeq" id="WP_078351037.1">
    <property type="nucleotide sequence ID" value="NZ_MBTF01000037.1"/>
</dbReference>